<keyword evidence="6" id="KW-0540">Nuclease</keyword>
<keyword evidence="6" id="KW-0269">Exonuclease</keyword>
<dbReference type="PANTHER" id="PTHR10133">
    <property type="entry name" value="DNA POLYMERASE I"/>
    <property type="match status" value="1"/>
</dbReference>
<keyword evidence="6" id="KW-0378">Hydrolase</keyword>
<dbReference type="CDD" id="cd06444">
    <property type="entry name" value="DNA_pol_A"/>
    <property type="match status" value="1"/>
</dbReference>
<dbReference type="Gene3D" id="1.10.150.20">
    <property type="entry name" value="5' to 3' exonuclease, C-terminal subdomain"/>
    <property type="match status" value="1"/>
</dbReference>
<sequence>MLVAVVPDGPDAGPGVGAVRAGRLLRLDHAGRPDGAPETVTDLAAAVADLEKRHRPRWLWPSTATAYPPLLHAGIRVDRCHDVELTEALLLGHAGRWGEPRALPAALARITGAPVPPDPPPRPAAPPGDLQGTLFETAAAPPATPGSDQLRALTDVYADQRRRIAGTDSPGRFRLLVAAESAGALIAAEMGADGLPWRADVHDELLVELLGEPSRVGGPPRRLVELNARIADAFGVRQLHAESPAEVLRAFARAGIDVPNTRAWVLRGVDHPAVPLLLEFKELYRIWTAHGWAWCDTWVRDGRFRPEYVPGGVVSGRWATRGGGALQIPKVVRRAVRADPGWRLVVADAGQLEPRVLAAVSGDARLAAAGQAADLYAALAHDSFGGDRAKAKLALLGAMYGQTGGMAAPALAVLRRSYPLAYDHVESAARTGEAGGLVRSWLGRTCPPASVVIRDEDGFDAFDAPADPVRPRSADRARGRFTRNFVIQATAAEWALTMLATLRGELAATPARLVFFQHDEVLVHCPAGDADRVAALVRAAGVRATRLLFGDTPVRFPLDLSVVECYADAK</sequence>
<dbReference type="InterPro" id="IPR002298">
    <property type="entry name" value="DNA_polymerase_A"/>
</dbReference>
<dbReference type="Proteomes" id="UP001582793">
    <property type="component" value="Unassembled WGS sequence"/>
</dbReference>
<feature type="domain" description="DNA-directed DNA polymerase family A palm" evidence="5">
    <location>
        <begin position="329"/>
        <end position="529"/>
    </location>
</feature>
<feature type="compositionally biased region" description="Pro residues" evidence="4">
    <location>
        <begin position="114"/>
        <end position="126"/>
    </location>
</feature>
<evidence type="ECO:0000256" key="1">
    <source>
        <dbReference type="ARBA" id="ARBA00012417"/>
    </source>
</evidence>
<comment type="catalytic activity">
    <reaction evidence="3">
        <text>DNA(n) + a 2'-deoxyribonucleoside 5'-triphosphate = DNA(n+1) + diphosphate</text>
        <dbReference type="Rhea" id="RHEA:22508"/>
        <dbReference type="Rhea" id="RHEA-COMP:17339"/>
        <dbReference type="Rhea" id="RHEA-COMP:17340"/>
        <dbReference type="ChEBI" id="CHEBI:33019"/>
        <dbReference type="ChEBI" id="CHEBI:61560"/>
        <dbReference type="ChEBI" id="CHEBI:173112"/>
        <dbReference type="EC" id="2.7.7.7"/>
    </reaction>
</comment>
<evidence type="ECO:0000256" key="4">
    <source>
        <dbReference type="SAM" id="MobiDB-lite"/>
    </source>
</evidence>
<accession>A0ABV5CNY8</accession>
<dbReference type="RefSeq" id="WP_375734089.1">
    <property type="nucleotide sequence ID" value="NZ_JBCGDC010000025.1"/>
</dbReference>
<dbReference type="GO" id="GO:0004527">
    <property type="term" value="F:exonuclease activity"/>
    <property type="evidence" value="ECO:0007669"/>
    <property type="project" value="UniProtKB-KW"/>
</dbReference>
<dbReference type="EMBL" id="JBCGDC010000025">
    <property type="protein sequence ID" value="MFB6393719.1"/>
    <property type="molecule type" value="Genomic_DNA"/>
</dbReference>
<keyword evidence="7" id="KW-1185">Reference proteome</keyword>
<dbReference type="Pfam" id="PF00476">
    <property type="entry name" value="DNA_pol_A"/>
    <property type="match status" value="1"/>
</dbReference>
<name>A0ABV5CNY8_9ACTN</name>
<dbReference type="InterPro" id="IPR001098">
    <property type="entry name" value="DNA-dir_DNA_pol_A_palm_dom"/>
</dbReference>
<dbReference type="SUPFAM" id="SSF56672">
    <property type="entry name" value="DNA/RNA polymerases"/>
    <property type="match status" value="1"/>
</dbReference>
<dbReference type="Gene3D" id="3.30.70.370">
    <property type="match status" value="1"/>
</dbReference>
<evidence type="ECO:0000256" key="3">
    <source>
        <dbReference type="ARBA" id="ARBA00049244"/>
    </source>
</evidence>
<evidence type="ECO:0000259" key="5">
    <source>
        <dbReference type="SMART" id="SM00482"/>
    </source>
</evidence>
<keyword evidence="2" id="KW-0235">DNA replication</keyword>
<evidence type="ECO:0000313" key="6">
    <source>
        <dbReference type="EMBL" id="MFB6393719.1"/>
    </source>
</evidence>
<feature type="region of interest" description="Disordered" evidence="4">
    <location>
        <begin position="113"/>
        <end position="132"/>
    </location>
</feature>
<dbReference type="SMART" id="SM00482">
    <property type="entry name" value="POLAc"/>
    <property type="match status" value="1"/>
</dbReference>
<dbReference type="InterPro" id="IPR043502">
    <property type="entry name" value="DNA/RNA_pol_sf"/>
</dbReference>
<gene>
    <name evidence="6" type="ORF">AAFH96_11440</name>
</gene>
<protein>
    <recommendedName>
        <fullName evidence="1">DNA-directed DNA polymerase</fullName>
        <ecNumber evidence="1">2.7.7.7</ecNumber>
    </recommendedName>
</protein>
<dbReference type="PANTHER" id="PTHR10133:SF27">
    <property type="entry name" value="DNA POLYMERASE NU"/>
    <property type="match status" value="1"/>
</dbReference>
<evidence type="ECO:0000256" key="2">
    <source>
        <dbReference type="ARBA" id="ARBA00022705"/>
    </source>
</evidence>
<dbReference type="EC" id="2.7.7.7" evidence="1"/>
<organism evidence="6 7">
    <name type="scientific">Polymorphospora lycopeni</name>
    <dbReference type="NCBI Taxonomy" id="3140240"/>
    <lineage>
        <taxon>Bacteria</taxon>
        <taxon>Bacillati</taxon>
        <taxon>Actinomycetota</taxon>
        <taxon>Actinomycetes</taxon>
        <taxon>Micromonosporales</taxon>
        <taxon>Micromonosporaceae</taxon>
        <taxon>Polymorphospora</taxon>
    </lineage>
</organism>
<evidence type="ECO:0000313" key="7">
    <source>
        <dbReference type="Proteomes" id="UP001582793"/>
    </source>
</evidence>
<comment type="caution">
    <text evidence="6">The sequence shown here is derived from an EMBL/GenBank/DDBJ whole genome shotgun (WGS) entry which is preliminary data.</text>
</comment>
<dbReference type="NCBIfam" id="NF011538">
    <property type="entry name" value="PRK14975.1-1"/>
    <property type="match status" value="1"/>
</dbReference>
<reference evidence="6 7" key="1">
    <citation type="submission" date="2024-04" db="EMBL/GenBank/DDBJ databases">
        <title>Polymorphospora sp. isolated from Baiyangdian Lake in Xiong'an New Area.</title>
        <authorList>
            <person name="Zhang X."/>
            <person name="Liu J."/>
        </authorList>
    </citation>
    <scope>NUCLEOTIDE SEQUENCE [LARGE SCALE GENOMIC DNA]</scope>
    <source>
        <strain evidence="6 7">2-325</strain>
    </source>
</reference>
<proteinExistence type="predicted"/>